<evidence type="ECO:0000313" key="1">
    <source>
        <dbReference type="EMBL" id="OJT09091.1"/>
    </source>
</evidence>
<reference evidence="1 2" key="1">
    <citation type="submission" date="2016-10" db="EMBL/GenBank/DDBJ databases">
        <title>Genome sequence of the basidiomycete white-rot fungus Trametes pubescens.</title>
        <authorList>
            <person name="Makela M.R."/>
            <person name="Granchi Z."/>
            <person name="Peng M."/>
            <person name="De Vries R.P."/>
            <person name="Grigoriev I."/>
            <person name="Riley R."/>
            <person name="Hilden K."/>
        </authorList>
    </citation>
    <scope>NUCLEOTIDE SEQUENCE [LARGE SCALE GENOMIC DNA]</scope>
    <source>
        <strain evidence="1 2">FBCC735</strain>
    </source>
</reference>
<sequence length="83" mass="9382">MRAANRWTKAEELLRLCGTRIEYILALERRLHQVEALLGTIISSDDPRARSLVQDLSRDKLASYVINKVNVGPFGPAGREKHP</sequence>
<proteinExistence type="predicted"/>
<name>A0A1M2VNB5_TRAPU</name>
<protein>
    <submittedName>
        <fullName evidence="1">Uncharacterized protein</fullName>
    </submittedName>
</protein>
<keyword evidence="2" id="KW-1185">Reference proteome</keyword>
<dbReference type="EMBL" id="MNAD01000986">
    <property type="protein sequence ID" value="OJT09091.1"/>
    <property type="molecule type" value="Genomic_DNA"/>
</dbReference>
<evidence type="ECO:0000313" key="2">
    <source>
        <dbReference type="Proteomes" id="UP000184267"/>
    </source>
</evidence>
<accession>A0A1M2VNB5</accession>
<organism evidence="1 2">
    <name type="scientific">Trametes pubescens</name>
    <name type="common">White-rot fungus</name>
    <dbReference type="NCBI Taxonomy" id="154538"/>
    <lineage>
        <taxon>Eukaryota</taxon>
        <taxon>Fungi</taxon>
        <taxon>Dikarya</taxon>
        <taxon>Basidiomycota</taxon>
        <taxon>Agaricomycotina</taxon>
        <taxon>Agaricomycetes</taxon>
        <taxon>Polyporales</taxon>
        <taxon>Polyporaceae</taxon>
        <taxon>Trametes</taxon>
    </lineage>
</organism>
<dbReference type="STRING" id="154538.A0A1M2VNB5"/>
<dbReference type="AlphaFoldDB" id="A0A1M2VNB5"/>
<comment type="caution">
    <text evidence="1">The sequence shown here is derived from an EMBL/GenBank/DDBJ whole genome shotgun (WGS) entry which is preliminary data.</text>
</comment>
<dbReference type="OrthoDB" id="2123952at2759"/>
<dbReference type="Proteomes" id="UP000184267">
    <property type="component" value="Unassembled WGS sequence"/>
</dbReference>
<gene>
    <name evidence="1" type="ORF">TRAPUB_34</name>
</gene>